<evidence type="ECO:0000256" key="3">
    <source>
        <dbReference type="ARBA" id="ARBA00022771"/>
    </source>
</evidence>
<sequence>MASSKRFYLQRRADSAASHHCCVPKCTASAKSNSVLSFHSFPKDSVVQKKWVVNVRRDNFRINDARVCSRHFKSDDLIEPSAPSGRRRLKKGAVPVLFEWNNYSLPATRPSSVWDRRERPPTPDAPEEEPVMDIDLADHDYCSSAEPAALDLALDETSALRAENAQLRAQMEAMTISQIESALPGLVRVTRARTALHTEDVRHAVHATSLQPIDEFFLFMTYLSLGLVQSDLASRFGIHQSTVSRIITTWANFLYNVLGAVGIWLDEETIKNNLPEVFHDYSDTHIILDCTELHCQTPDSLLLQSEVYSTYKSHSTFKGLIGIAPHGPVMFVSPLYEGSISDREITKRCGLVSHLKPSMAIMVDKGFLVEDIVPCKCTYLHFSKKKHSSHMQKS</sequence>
<dbReference type="InterPro" id="IPR027805">
    <property type="entry name" value="Transposase_HTH_dom"/>
</dbReference>
<evidence type="ECO:0000256" key="2">
    <source>
        <dbReference type="ARBA" id="ARBA00022723"/>
    </source>
</evidence>
<dbReference type="InterPro" id="IPR027806">
    <property type="entry name" value="HARBI1_dom"/>
</dbReference>
<evidence type="ECO:0000256" key="4">
    <source>
        <dbReference type="ARBA" id="ARBA00022833"/>
    </source>
</evidence>
<dbReference type="SMART" id="SM00692">
    <property type="entry name" value="DM3"/>
    <property type="match status" value="1"/>
</dbReference>
<evidence type="ECO:0000256" key="7">
    <source>
        <dbReference type="SAM" id="MobiDB-lite"/>
    </source>
</evidence>
<dbReference type="InterPro" id="IPR038441">
    <property type="entry name" value="THAP_Znf_sf"/>
</dbReference>
<name>A0AAW0PVC6_9GOBI</name>
<dbReference type="Proteomes" id="UP001460270">
    <property type="component" value="Unassembled WGS sequence"/>
</dbReference>
<dbReference type="GO" id="GO:0003677">
    <property type="term" value="F:DNA binding"/>
    <property type="evidence" value="ECO:0007669"/>
    <property type="project" value="UniProtKB-UniRule"/>
</dbReference>
<evidence type="ECO:0000256" key="1">
    <source>
        <dbReference type="ARBA" id="ARBA00001968"/>
    </source>
</evidence>
<comment type="cofactor">
    <cofactor evidence="1">
        <name>a divalent metal cation</name>
        <dbReference type="ChEBI" id="CHEBI:60240"/>
    </cofactor>
</comment>
<dbReference type="SUPFAM" id="SSF57716">
    <property type="entry name" value="Glucocorticoid receptor-like (DNA-binding domain)"/>
    <property type="match status" value="1"/>
</dbReference>
<feature type="region of interest" description="Disordered" evidence="7">
    <location>
        <begin position="109"/>
        <end position="129"/>
    </location>
</feature>
<dbReference type="Pfam" id="PF13359">
    <property type="entry name" value="DDE_Tnp_4"/>
    <property type="match status" value="1"/>
</dbReference>
<keyword evidence="4" id="KW-0862">Zinc</keyword>
<keyword evidence="5 6" id="KW-0238">DNA-binding</keyword>
<dbReference type="PANTHER" id="PTHR23080">
    <property type="entry name" value="THAP DOMAIN PROTEIN"/>
    <property type="match status" value="1"/>
</dbReference>
<feature type="domain" description="THAP-type" evidence="8">
    <location>
        <begin position="17"/>
        <end position="98"/>
    </location>
</feature>
<gene>
    <name evidence="9" type="ORF">WMY93_002741</name>
</gene>
<reference evidence="10" key="1">
    <citation type="submission" date="2024-04" db="EMBL/GenBank/DDBJ databases">
        <title>Salinicola lusitanus LLJ914,a marine bacterium isolated from the Okinawa Trough.</title>
        <authorList>
            <person name="Li J."/>
        </authorList>
    </citation>
    <scope>NUCLEOTIDE SEQUENCE [LARGE SCALE GENOMIC DNA]</scope>
</reference>
<protein>
    <recommendedName>
        <fullName evidence="8">THAP-type domain-containing protein</fullName>
    </recommendedName>
</protein>
<keyword evidence="3 6" id="KW-0863">Zinc-finger</keyword>
<evidence type="ECO:0000313" key="10">
    <source>
        <dbReference type="Proteomes" id="UP001460270"/>
    </source>
</evidence>
<dbReference type="PROSITE" id="PS50950">
    <property type="entry name" value="ZF_THAP"/>
    <property type="match status" value="1"/>
</dbReference>
<keyword evidence="10" id="KW-1185">Reference proteome</keyword>
<dbReference type="GO" id="GO:0008270">
    <property type="term" value="F:zinc ion binding"/>
    <property type="evidence" value="ECO:0007669"/>
    <property type="project" value="UniProtKB-KW"/>
</dbReference>
<dbReference type="SMART" id="SM00980">
    <property type="entry name" value="THAP"/>
    <property type="match status" value="1"/>
</dbReference>
<dbReference type="AlphaFoldDB" id="A0AAW0PVC6"/>
<evidence type="ECO:0000256" key="6">
    <source>
        <dbReference type="PROSITE-ProRule" id="PRU00309"/>
    </source>
</evidence>
<dbReference type="InterPro" id="IPR006612">
    <property type="entry name" value="THAP_Znf"/>
</dbReference>
<evidence type="ECO:0000313" key="9">
    <source>
        <dbReference type="EMBL" id="KAK7939415.1"/>
    </source>
</evidence>
<dbReference type="EMBL" id="JBBPFD010000002">
    <property type="protein sequence ID" value="KAK7939415.1"/>
    <property type="molecule type" value="Genomic_DNA"/>
</dbReference>
<dbReference type="Pfam" id="PF13613">
    <property type="entry name" value="HTH_Tnp_4"/>
    <property type="match status" value="1"/>
</dbReference>
<organism evidence="9 10">
    <name type="scientific">Mugilogobius chulae</name>
    <name type="common">yellowstripe goby</name>
    <dbReference type="NCBI Taxonomy" id="88201"/>
    <lineage>
        <taxon>Eukaryota</taxon>
        <taxon>Metazoa</taxon>
        <taxon>Chordata</taxon>
        <taxon>Craniata</taxon>
        <taxon>Vertebrata</taxon>
        <taxon>Euteleostomi</taxon>
        <taxon>Actinopterygii</taxon>
        <taxon>Neopterygii</taxon>
        <taxon>Teleostei</taxon>
        <taxon>Neoteleostei</taxon>
        <taxon>Acanthomorphata</taxon>
        <taxon>Gobiaria</taxon>
        <taxon>Gobiiformes</taxon>
        <taxon>Gobioidei</taxon>
        <taxon>Gobiidae</taxon>
        <taxon>Gobionellinae</taxon>
        <taxon>Mugilogobius</taxon>
    </lineage>
</organism>
<accession>A0AAW0PVC6</accession>
<proteinExistence type="predicted"/>
<dbReference type="Gene3D" id="6.20.210.20">
    <property type="entry name" value="THAP domain"/>
    <property type="match status" value="1"/>
</dbReference>
<dbReference type="Pfam" id="PF05485">
    <property type="entry name" value="THAP"/>
    <property type="match status" value="1"/>
</dbReference>
<evidence type="ECO:0000256" key="5">
    <source>
        <dbReference type="ARBA" id="ARBA00023125"/>
    </source>
</evidence>
<dbReference type="PANTHER" id="PTHR23080:SF133">
    <property type="entry name" value="SI:CH211-262I1.5-RELATED"/>
    <property type="match status" value="1"/>
</dbReference>
<comment type="caution">
    <text evidence="9">The sequence shown here is derived from an EMBL/GenBank/DDBJ whole genome shotgun (WGS) entry which is preliminary data.</text>
</comment>
<keyword evidence="2" id="KW-0479">Metal-binding</keyword>
<evidence type="ECO:0000259" key="8">
    <source>
        <dbReference type="PROSITE" id="PS50950"/>
    </source>
</evidence>